<reference evidence="1" key="1">
    <citation type="submission" date="2021-01" db="EMBL/GenBank/DDBJ databases">
        <authorList>
            <person name="Corre E."/>
            <person name="Pelletier E."/>
            <person name="Niang G."/>
            <person name="Scheremetjew M."/>
            <person name="Finn R."/>
            <person name="Kale V."/>
            <person name="Holt S."/>
            <person name="Cochrane G."/>
            <person name="Meng A."/>
            <person name="Brown T."/>
            <person name="Cohen L."/>
        </authorList>
    </citation>
    <scope>NUCLEOTIDE SEQUENCE</scope>
    <source>
        <strain evidence="1">CCMP3107</strain>
    </source>
</reference>
<accession>A0A6V1PIQ4</accession>
<sequence>MSSKRFETTTKAGLQATAERFDEVEKRGVVVQRLKERKLENTSTSIVLGSDNPLYESAAASSNQRVDALRATSAGRADLVAVHSQNRAMKAQLTRTHFEVGTDRVDYSTANRMLDPTGDVAQYRGRLNEGMMKEIRASHIALGSAAPEYSSTAHEAMRYGGTPGAHAAVVAEARRLKAELGTHSYTLGEERVDYTTDFKDGYRGYAAEAARAARPEMHADMLSDLRASHFVLGAEPAGYDTEARQAQRAVGGTAGRLADPAGDRARNQAMKQHLQRTNYQIGEDREYM</sequence>
<dbReference type="AlphaFoldDB" id="A0A6V1PIQ4"/>
<evidence type="ECO:0000313" key="1">
    <source>
        <dbReference type="EMBL" id="CAE0628650.1"/>
    </source>
</evidence>
<name>A0A6V1PIQ4_HETAK</name>
<gene>
    <name evidence="1" type="ORF">HAKA00212_LOCUS7332</name>
</gene>
<organism evidence="1">
    <name type="scientific">Heterosigma akashiwo</name>
    <name type="common">Chromophytic alga</name>
    <name type="synonym">Heterosigma carterae</name>
    <dbReference type="NCBI Taxonomy" id="2829"/>
    <lineage>
        <taxon>Eukaryota</taxon>
        <taxon>Sar</taxon>
        <taxon>Stramenopiles</taxon>
        <taxon>Ochrophyta</taxon>
        <taxon>Raphidophyceae</taxon>
        <taxon>Chattonellales</taxon>
        <taxon>Chattonellaceae</taxon>
        <taxon>Heterosigma</taxon>
    </lineage>
</organism>
<dbReference type="EMBL" id="HBIU01015730">
    <property type="protein sequence ID" value="CAE0628650.1"/>
    <property type="molecule type" value="Transcribed_RNA"/>
</dbReference>
<protein>
    <submittedName>
        <fullName evidence="1">Uncharacterized protein</fullName>
    </submittedName>
</protein>
<proteinExistence type="predicted"/>